<protein>
    <submittedName>
        <fullName evidence="2">Tn3 family transposase</fullName>
    </submittedName>
</protein>
<evidence type="ECO:0000313" key="2">
    <source>
        <dbReference type="EMBL" id="BBV20609.1"/>
    </source>
</evidence>
<dbReference type="Pfam" id="PF01526">
    <property type="entry name" value="DDE_Tnp_Tn3"/>
    <property type="match status" value="1"/>
</dbReference>
<name>A0A6F8QK35_ECOLX</name>
<feature type="domain" description="Tn3 transposase DDE" evidence="1">
    <location>
        <begin position="15"/>
        <end position="106"/>
    </location>
</feature>
<dbReference type="AlphaFoldDB" id="A0A6F8QK35"/>
<dbReference type="GO" id="GO:0004803">
    <property type="term" value="F:transposase activity"/>
    <property type="evidence" value="ECO:0007669"/>
    <property type="project" value="InterPro"/>
</dbReference>
<dbReference type="GO" id="GO:0006313">
    <property type="term" value="P:DNA transposition"/>
    <property type="evidence" value="ECO:0007669"/>
    <property type="project" value="InterPro"/>
</dbReference>
<proteinExistence type="predicted"/>
<evidence type="ECO:0000259" key="1">
    <source>
        <dbReference type="Pfam" id="PF01526"/>
    </source>
</evidence>
<dbReference type="EMBL" id="LC520274">
    <property type="protein sequence ID" value="BBV20609.1"/>
    <property type="molecule type" value="Genomic_DNA"/>
</dbReference>
<reference evidence="2" key="1">
    <citation type="journal article" date="2020" name="Antimicrob. Agents Chemother.">
        <title>Characterization of blaCTX-M-27/F1:A2:B20 Plasmids Harbored by Escherichia coli Sequence Type 131 Sublineage C1/H30R Isolates Spreading among Elderly Japanese in Nonacute-Care Settings.</title>
        <authorList>
            <person name="Matsuo N."/>
            <person name="Nonogaki R."/>
            <person name="Hayashi M."/>
            <person name="Wachino J."/>
            <person name="Suzuki M."/>
            <person name="Arakawa Y."/>
            <person name="Kawamura K."/>
        </authorList>
    </citation>
    <scope>NUCLEOTIDE SEQUENCE</scope>
    <source>
        <strain evidence="2">C0079</strain>
        <plasmid evidence="2">pC0079</plasmid>
    </source>
</reference>
<dbReference type="InterPro" id="IPR002513">
    <property type="entry name" value="Tn3_Tnp_DDE_dom"/>
</dbReference>
<accession>A0A6F8QK35</accession>
<keyword evidence="2" id="KW-0614">Plasmid</keyword>
<organism evidence="2">
    <name type="scientific">Escherichia coli</name>
    <dbReference type="NCBI Taxonomy" id="562"/>
    <lineage>
        <taxon>Bacteria</taxon>
        <taxon>Pseudomonadati</taxon>
        <taxon>Pseudomonadota</taxon>
        <taxon>Gammaproteobacteria</taxon>
        <taxon>Enterobacterales</taxon>
        <taxon>Enterobacteriaceae</taxon>
        <taxon>Escherichia</taxon>
    </lineage>
</organism>
<geneLocation type="plasmid" evidence="2">
    <name>pC0079</name>
</geneLocation>
<sequence length="107" mass="12119">MNKTKGCLIANFATVPKIVLQWDEMIRTAGSLKLGKVQASVLVRSLLKSERPSGLTQAIIEVGRINKTLYLLNYIDDEDYRRRILTQLNRGESRHAVARAICHGQKR</sequence>